<organism evidence="2 3">
    <name type="scientific">Sagittula stellata (strain ATCC 700073 / DSM 11524 / E-37)</name>
    <dbReference type="NCBI Taxonomy" id="388399"/>
    <lineage>
        <taxon>Bacteria</taxon>
        <taxon>Pseudomonadati</taxon>
        <taxon>Pseudomonadota</taxon>
        <taxon>Alphaproteobacteria</taxon>
        <taxon>Rhodobacterales</taxon>
        <taxon>Roseobacteraceae</taxon>
        <taxon>Sagittula</taxon>
    </lineage>
</organism>
<evidence type="ECO:0000313" key="3">
    <source>
        <dbReference type="Proteomes" id="UP000005713"/>
    </source>
</evidence>
<dbReference type="Proteomes" id="UP000005713">
    <property type="component" value="Unassembled WGS sequence"/>
</dbReference>
<sequence length="742" mass="79692">MVVRTGEHGDFTRLVLRLPDGADWNVVPGVGTVTVGVSGPSVTFDLSQAFQRIDRSRIADLTDVGNGSLEIELACRCEADSFLVDTNLLVLDLSEAEDAPLPEPQSREVQVQPPEPSSTGSVSPLVADLSKVRVGLAAGIGPGRQTDPLLPKMRRPADALDRQTQPIATEDAEPANNVPQLGEQIAGDLATAATQGLLSPSIQTVQLRTEQRGTVDSIPPDAGSLSTDSADLARQLVAGVTNATHETLRGGRVSIGADTCVPDRKLDIAHWSEPDSEPAVVMSKHRSALFGEFDRIDKAALRSYARSLLHYGFGAEAKVILEMGEGNPDPLLISLSYLVDGRPDPGRFFAGQENCAGAAALWAILSNPNLGSGAHLETDMILQAFEALPKHLKEYLGPLLAERLTGAGFADAARDVYVRLERAFGLESDRIALGRANMDLQDGNLDDAAARLKPLSETGTSLTPEAIQARISLAEAQNAPLPDRIVELAEAYASEYRDTEQGAGLWHAHIRSLLQNGAFDQAFNALHDARGIPDDIQSETRELAFHQLLTRAEDLTFLKHALAADDTHGGESGVTNDTLLGIARRLVDLGMADVALDQLDLVAGQGEDRAIRVIRAAALMDLDKPEEAEIQLIGLRGEDVEIMRAEARRQMGDHVFAEKMFREVGAEDAATTSAWLSGNWEEMANGSDSVMNEAARMLQQAGTSMDDNDVTLQAAEDIFAESESSRDTIRTLLETTRLAPDT</sequence>
<evidence type="ECO:0000313" key="2">
    <source>
        <dbReference type="EMBL" id="EBA08560.1"/>
    </source>
</evidence>
<evidence type="ECO:0000256" key="1">
    <source>
        <dbReference type="SAM" id="MobiDB-lite"/>
    </source>
</evidence>
<keyword evidence="3" id="KW-1185">Reference proteome</keyword>
<name>A3K301_SAGS3</name>
<feature type="region of interest" description="Disordered" evidence="1">
    <location>
        <begin position="99"/>
        <end position="123"/>
    </location>
</feature>
<accession>A3K301</accession>
<dbReference type="EMBL" id="AAYA01000005">
    <property type="protein sequence ID" value="EBA08560.1"/>
    <property type="molecule type" value="Genomic_DNA"/>
</dbReference>
<dbReference type="eggNOG" id="COG3118">
    <property type="taxonomic scope" value="Bacteria"/>
</dbReference>
<comment type="caution">
    <text evidence="2">The sequence shown here is derived from an EMBL/GenBank/DDBJ whole genome shotgun (WGS) entry which is preliminary data.</text>
</comment>
<proteinExistence type="predicted"/>
<dbReference type="AlphaFoldDB" id="A3K301"/>
<gene>
    <name evidence="2" type="ORF">SSE37_17148</name>
</gene>
<reference evidence="2 3" key="1">
    <citation type="submission" date="2006-06" db="EMBL/GenBank/DDBJ databases">
        <authorList>
            <person name="Moran M.A."/>
            <person name="Ferriera S."/>
            <person name="Johnson J."/>
            <person name="Kravitz S."/>
            <person name="Beeson K."/>
            <person name="Sutton G."/>
            <person name="Rogers Y.-H."/>
            <person name="Friedman R."/>
            <person name="Frazier M."/>
            <person name="Venter J.C."/>
        </authorList>
    </citation>
    <scope>NUCLEOTIDE SEQUENCE [LARGE SCALE GENOMIC DNA]</scope>
    <source>
        <strain evidence="2 3">E-37</strain>
    </source>
</reference>
<protein>
    <submittedName>
        <fullName evidence="2">Uncharacterized protein</fullName>
    </submittedName>
</protein>